<sequence>CRDSERLLSYGARGNPTGFALEDLVTELEGGYRTRLFSSGLAAVAQTFLAYLRPGDHVLLTDAVYSPVRRVAQEFLQPFGIEVSYYAADGRGLEAQLQDNTRMVYAEVPGSLLYELCDLPALAA</sequence>
<comment type="similarity">
    <text evidence="2 6">Belongs to the trans-sulfuration enzymes family.</text>
</comment>
<comment type="caution">
    <text evidence="7">The sequence shown here is derived from an EMBL/GenBank/DDBJ whole genome shotgun (WGS) entry which is preliminary data.</text>
</comment>
<dbReference type="PANTHER" id="PTHR43500">
    <property type="entry name" value="CYSTATHIONINE BETA-LYASE-RELATED"/>
    <property type="match status" value="1"/>
</dbReference>
<keyword evidence="3 6" id="KW-0663">Pyridoxal phosphate</keyword>
<dbReference type="AlphaFoldDB" id="A0A3M2ZYG3"/>
<dbReference type="InterPro" id="IPR015424">
    <property type="entry name" value="PyrdxlP-dep_Trfase"/>
</dbReference>
<evidence type="ECO:0000313" key="7">
    <source>
        <dbReference type="EMBL" id="RML93301.1"/>
    </source>
</evidence>
<reference evidence="7 8" key="1">
    <citation type="submission" date="2018-08" db="EMBL/GenBank/DDBJ databases">
        <title>Recombination of ecologically and evolutionarily significant loci maintains genetic cohesion in the Pseudomonas syringae species complex.</title>
        <authorList>
            <person name="Dillon M."/>
            <person name="Thakur S."/>
            <person name="Almeida R.N.D."/>
            <person name="Weir B.S."/>
            <person name="Guttman D.S."/>
        </authorList>
    </citation>
    <scope>NUCLEOTIDE SEQUENCE [LARGE SCALE GENOMIC DNA]</scope>
    <source>
        <strain evidence="7 8">88_10</strain>
    </source>
</reference>
<organism evidence="7 8">
    <name type="scientific">Pseudomonas syringae pv. maculicola</name>
    <dbReference type="NCBI Taxonomy" id="59511"/>
    <lineage>
        <taxon>Bacteria</taxon>
        <taxon>Pseudomonadati</taxon>
        <taxon>Pseudomonadota</taxon>
        <taxon>Gammaproteobacteria</taxon>
        <taxon>Pseudomonadales</taxon>
        <taxon>Pseudomonadaceae</taxon>
        <taxon>Pseudomonas</taxon>
    </lineage>
</organism>
<comment type="cofactor">
    <cofactor evidence="1 6">
        <name>pyridoxal 5'-phosphate</name>
        <dbReference type="ChEBI" id="CHEBI:597326"/>
    </cofactor>
</comment>
<comment type="catalytic activity">
    <reaction evidence="5">
        <text>L,L-cystathionine + H2O = L-homocysteine + pyruvate + NH4(+)</text>
        <dbReference type="Rhea" id="RHEA:13965"/>
        <dbReference type="ChEBI" id="CHEBI:15361"/>
        <dbReference type="ChEBI" id="CHEBI:15377"/>
        <dbReference type="ChEBI" id="CHEBI:28938"/>
        <dbReference type="ChEBI" id="CHEBI:58161"/>
        <dbReference type="ChEBI" id="CHEBI:58199"/>
    </reaction>
</comment>
<proteinExistence type="inferred from homology"/>
<feature type="non-terminal residue" evidence="7">
    <location>
        <position position="124"/>
    </location>
</feature>
<protein>
    <submittedName>
        <fullName evidence="7">Rhodanese domain protein/cystathionine beta-lyase</fullName>
    </submittedName>
</protein>
<accession>A0A3M2ZYG3</accession>
<gene>
    <name evidence="7" type="ORF">APX70_04855</name>
</gene>
<evidence type="ECO:0000256" key="5">
    <source>
        <dbReference type="ARBA" id="ARBA00047517"/>
    </source>
</evidence>
<dbReference type="GO" id="GO:0030170">
    <property type="term" value="F:pyridoxal phosphate binding"/>
    <property type="evidence" value="ECO:0007669"/>
    <property type="project" value="InterPro"/>
</dbReference>
<feature type="non-terminal residue" evidence="7">
    <location>
        <position position="1"/>
    </location>
</feature>
<keyword evidence="4 7" id="KW-0456">Lyase</keyword>
<dbReference type="EMBL" id="RBNL01001096">
    <property type="protein sequence ID" value="RML93301.1"/>
    <property type="molecule type" value="Genomic_DNA"/>
</dbReference>
<dbReference type="GO" id="GO:0019450">
    <property type="term" value="P:L-cysteine catabolic process to pyruvate"/>
    <property type="evidence" value="ECO:0007669"/>
    <property type="project" value="TreeGrafter"/>
</dbReference>
<dbReference type="InterPro" id="IPR000277">
    <property type="entry name" value="Cys/Met-Metab_PyrdxlP-dep_enz"/>
</dbReference>
<evidence type="ECO:0000313" key="8">
    <source>
        <dbReference type="Proteomes" id="UP000282378"/>
    </source>
</evidence>
<evidence type="ECO:0000256" key="4">
    <source>
        <dbReference type="ARBA" id="ARBA00023239"/>
    </source>
</evidence>
<dbReference type="GO" id="GO:0047804">
    <property type="term" value="F:cysteine-S-conjugate beta-lyase activity"/>
    <property type="evidence" value="ECO:0007669"/>
    <property type="project" value="InterPro"/>
</dbReference>
<dbReference type="Pfam" id="PF01053">
    <property type="entry name" value="Cys_Met_Meta_PP"/>
    <property type="match status" value="1"/>
</dbReference>
<name>A0A3M2ZYG3_PSEYM</name>
<dbReference type="GO" id="GO:0019346">
    <property type="term" value="P:transsulfuration"/>
    <property type="evidence" value="ECO:0007669"/>
    <property type="project" value="InterPro"/>
</dbReference>
<dbReference type="InterPro" id="IPR015421">
    <property type="entry name" value="PyrdxlP-dep_Trfase_major"/>
</dbReference>
<dbReference type="InterPro" id="IPR006233">
    <property type="entry name" value="Cys_b_lyase_bac"/>
</dbReference>
<dbReference type="PANTHER" id="PTHR43500:SF1">
    <property type="entry name" value="CYSTATHIONINE BETA-LYASE-RELATED"/>
    <property type="match status" value="1"/>
</dbReference>
<evidence type="ECO:0000256" key="6">
    <source>
        <dbReference type="RuleBase" id="RU362118"/>
    </source>
</evidence>
<evidence type="ECO:0000256" key="2">
    <source>
        <dbReference type="ARBA" id="ARBA00009077"/>
    </source>
</evidence>
<evidence type="ECO:0000256" key="3">
    <source>
        <dbReference type="ARBA" id="ARBA00022898"/>
    </source>
</evidence>
<dbReference type="SUPFAM" id="SSF53383">
    <property type="entry name" value="PLP-dependent transferases"/>
    <property type="match status" value="1"/>
</dbReference>
<dbReference type="Proteomes" id="UP000282378">
    <property type="component" value="Unassembled WGS sequence"/>
</dbReference>
<evidence type="ECO:0000256" key="1">
    <source>
        <dbReference type="ARBA" id="ARBA00001933"/>
    </source>
</evidence>
<dbReference type="Gene3D" id="3.40.640.10">
    <property type="entry name" value="Type I PLP-dependent aspartate aminotransferase-like (Major domain)"/>
    <property type="match status" value="1"/>
</dbReference>